<keyword evidence="3" id="KW-1185">Reference proteome</keyword>
<evidence type="ECO:0008006" key="4">
    <source>
        <dbReference type="Google" id="ProtNLM"/>
    </source>
</evidence>
<comment type="caution">
    <text evidence="2">The sequence shown here is derived from an EMBL/GenBank/DDBJ whole genome shotgun (WGS) entry which is preliminary data.</text>
</comment>
<feature type="compositionally biased region" description="Basic and acidic residues" evidence="1">
    <location>
        <begin position="31"/>
        <end position="46"/>
    </location>
</feature>
<evidence type="ECO:0000313" key="3">
    <source>
        <dbReference type="Proteomes" id="UP001499841"/>
    </source>
</evidence>
<evidence type="ECO:0000256" key="1">
    <source>
        <dbReference type="SAM" id="MobiDB-lite"/>
    </source>
</evidence>
<evidence type="ECO:0000313" key="2">
    <source>
        <dbReference type="EMBL" id="GAA4285683.1"/>
    </source>
</evidence>
<dbReference type="RefSeq" id="WP_345036298.1">
    <property type="nucleotide sequence ID" value="NZ_BAABBA010000001.1"/>
</dbReference>
<organism evidence="2 3">
    <name type="scientific">Georgenia daeguensis</name>
    <dbReference type="NCBI Taxonomy" id="908355"/>
    <lineage>
        <taxon>Bacteria</taxon>
        <taxon>Bacillati</taxon>
        <taxon>Actinomycetota</taxon>
        <taxon>Actinomycetes</taxon>
        <taxon>Micrococcales</taxon>
        <taxon>Bogoriellaceae</taxon>
        <taxon>Georgenia</taxon>
    </lineage>
</organism>
<accession>A0ABP8EP26</accession>
<sequence>MSTPSRQPAEPHDPHFEDPVLLEEDETVPPRPEEEAADLLRAEPDPQGHGAPDVTELPEVVEPPD</sequence>
<proteinExistence type="predicted"/>
<reference evidence="3" key="1">
    <citation type="journal article" date="2019" name="Int. J. Syst. Evol. Microbiol.">
        <title>The Global Catalogue of Microorganisms (GCM) 10K type strain sequencing project: providing services to taxonomists for standard genome sequencing and annotation.</title>
        <authorList>
            <consortium name="The Broad Institute Genomics Platform"/>
            <consortium name="The Broad Institute Genome Sequencing Center for Infectious Disease"/>
            <person name="Wu L."/>
            <person name="Ma J."/>
        </authorList>
    </citation>
    <scope>NUCLEOTIDE SEQUENCE [LARGE SCALE GENOMIC DNA]</scope>
    <source>
        <strain evidence="3">JCM 17459</strain>
    </source>
</reference>
<protein>
    <recommendedName>
        <fullName evidence="4">Chromosome partitioning protein</fullName>
    </recommendedName>
</protein>
<feature type="compositionally biased region" description="Basic and acidic residues" evidence="1">
    <location>
        <begin position="9"/>
        <end position="18"/>
    </location>
</feature>
<dbReference type="EMBL" id="BAABBA010000001">
    <property type="protein sequence ID" value="GAA4285683.1"/>
    <property type="molecule type" value="Genomic_DNA"/>
</dbReference>
<feature type="region of interest" description="Disordered" evidence="1">
    <location>
        <begin position="1"/>
        <end position="65"/>
    </location>
</feature>
<name>A0ABP8EP26_9MICO</name>
<dbReference type="Proteomes" id="UP001499841">
    <property type="component" value="Unassembled WGS sequence"/>
</dbReference>
<gene>
    <name evidence="2" type="ORF">GCM10022262_00420</name>
</gene>